<name>A0A4R7JQ93_9GAMM</name>
<dbReference type="InterPro" id="IPR016055">
    <property type="entry name" value="A-D-PHexomutase_a/b/a-I/II/III"/>
</dbReference>
<dbReference type="GO" id="GO:0000287">
    <property type="term" value="F:magnesium ion binding"/>
    <property type="evidence" value="ECO:0007669"/>
    <property type="project" value="InterPro"/>
</dbReference>
<dbReference type="InterPro" id="IPR005846">
    <property type="entry name" value="A-D-PHexomutase_a/b/a-III"/>
</dbReference>
<feature type="transmembrane region" description="Helical" evidence="11">
    <location>
        <begin position="255"/>
        <end position="280"/>
    </location>
</feature>
<dbReference type="FunFam" id="3.40.120.10:FF:000025">
    <property type="entry name" value="Phosphomannomutase"/>
    <property type="match status" value="1"/>
</dbReference>
<sequence>MKFGKKKKTDAPGNDSRARPFSLMRIPLLQSALVLAGVAVLTWLLTTFVMAPTEQRVLEANTRDRVDGLKSRFDQHLSYLHDIVAGYAAQQTTFEAARGGGKQEVARVLQDTLPSARAVFLFAPDEVTQPEGRDYELSFASIDLARQAERSGENQMDAYQRDGEWLVQIAAPVKTGEDGRKGGSLLVIFEASVMDPVIAAATEAIDGRVELRQRVDNRDVTIVSSGQAGGEGVARDLAVDRWSVRYASTAQPPELFPLMTVWGMALGIALVVIAGLWAVFMTLQKQLRNDVSGLSQWAQKAFGGERVKLPALRLPATIALAETLSRLAREAPVRTGRGAAATKKPAAKKRQAAPEEEAAPAEPDSEEGGDNDPLFDDDALDIEMMNGDEDVLGLEGGSDAGEMTLEETAPLMTEVPDSIFRAYDIRGVVGDTLTPDIVRVIGQAIGSEGIQRGQQQICVGYDGRHSSPELAEALSQGLMQAGMDVVRVGRVPTPVLYFAAHYLENGSGVMITGSHNPPEYNGLKMVLGGETLAGDAIQKLLERIRNQQLEEGSGQQTEQDVRKAYIDRIVGDIAVATPLRVVVDAGNGVAGELGPQLIQELGCEVTPLFCDVDGDFPNHHPDPGKPENLETLIQTVRDQGADLGIAFDGDGDRLGVVTNSGKIIWPDRLLMLFARDVVSRNPGADIIYDVKCSRRLATVINEYGGRPIMWKTGHSWIKAKMKSEGALLAGEMSGHIFFQERWYGFDDGIYAAARLLEILGTEDREADAVFAEFPEDESTPEINLPVPDDAKFALIERLANDGDFGDATITDIDGIRVDYPDGWGLCRASNTTPNLVLRFEAESIEGLERIKAIFRDQLQKAEPSLTISF</sequence>
<evidence type="ECO:0000313" key="17">
    <source>
        <dbReference type="Proteomes" id="UP000295830"/>
    </source>
</evidence>
<feature type="domain" description="Alpha-D-phosphohexomutase C-terminal" evidence="12">
    <location>
        <begin position="781"/>
        <end position="856"/>
    </location>
</feature>
<keyword evidence="6" id="KW-0597">Phosphoprotein</keyword>
<protein>
    <recommendedName>
        <fullName evidence="5">phosphomannomutase</fullName>
        <ecNumber evidence="5">5.4.2.8</ecNumber>
    </recommendedName>
</protein>
<accession>A0A4R7JQ93</accession>
<evidence type="ECO:0000256" key="3">
    <source>
        <dbReference type="ARBA" id="ARBA00004699"/>
    </source>
</evidence>
<dbReference type="GO" id="GO:0004615">
    <property type="term" value="F:phosphomannomutase activity"/>
    <property type="evidence" value="ECO:0007669"/>
    <property type="project" value="UniProtKB-EC"/>
</dbReference>
<feature type="transmembrane region" description="Helical" evidence="11">
    <location>
        <begin position="26"/>
        <end position="51"/>
    </location>
</feature>
<evidence type="ECO:0000259" key="15">
    <source>
        <dbReference type="Pfam" id="PF02880"/>
    </source>
</evidence>
<keyword evidence="9" id="KW-0413">Isomerase</keyword>
<feature type="region of interest" description="Disordered" evidence="10">
    <location>
        <begin position="332"/>
        <end position="378"/>
    </location>
</feature>
<dbReference type="PANTHER" id="PTHR43771">
    <property type="entry name" value="PHOSPHOMANNOMUTASE"/>
    <property type="match status" value="1"/>
</dbReference>
<evidence type="ECO:0000259" key="14">
    <source>
        <dbReference type="Pfam" id="PF02879"/>
    </source>
</evidence>
<dbReference type="Proteomes" id="UP000295830">
    <property type="component" value="Unassembled WGS sequence"/>
</dbReference>
<dbReference type="OrthoDB" id="9803322at2"/>
<dbReference type="PRINTS" id="PR00509">
    <property type="entry name" value="PGMPMM"/>
</dbReference>
<evidence type="ECO:0000256" key="7">
    <source>
        <dbReference type="ARBA" id="ARBA00022723"/>
    </source>
</evidence>
<comment type="similarity">
    <text evidence="4">Belongs to the phosphohexose mutase family.</text>
</comment>
<gene>
    <name evidence="16" type="ORF">DES49_2066</name>
</gene>
<dbReference type="Pfam" id="PF02879">
    <property type="entry name" value="PGM_PMM_II"/>
    <property type="match status" value="1"/>
</dbReference>
<evidence type="ECO:0000256" key="2">
    <source>
        <dbReference type="ARBA" id="ARBA00001946"/>
    </source>
</evidence>
<dbReference type="InterPro" id="IPR005841">
    <property type="entry name" value="Alpha-D-phosphohexomutase_SF"/>
</dbReference>
<keyword evidence="11" id="KW-0472">Membrane</keyword>
<evidence type="ECO:0000259" key="12">
    <source>
        <dbReference type="Pfam" id="PF00408"/>
    </source>
</evidence>
<evidence type="ECO:0000256" key="6">
    <source>
        <dbReference type="ARBA" id="ARBA00022553"/>
    </source>
</evidence>
<dbReference type="PANTHER" id="PTHR43771:SF2">
    <property type="entry name" value="PHOSPHOMANNOMUTASE_PHOSPHOGLUCOMUTASE"/>
    <property type="match status" value="1"/>
</dbReference>
<keyword evidence="17" id="KW-1185">Reference proteome</keyword>
<dbReference type="EMBL" id="SOAX01000004">
    <property type="protein sequence ID" value="TDT40300.1"/>
    <property type="molecule type" value="Genomic_DNA"/>
</dbReference>
<comment type="caution">
    <text evidence="16">The sequence shown here is derived from an EMBL/GenBank/DDBJ whole genome shotgun (WGS) entry which is preliminary data.</text>
</comment>
<dbReference type="Pfam" id="PF00408">
    <property type="entry name" value="PGM_PMM_IV"/>
    <property type="match status" value="1"/>
</dbReference>
<feature type="domain" description="Alpha-D-phosphohexomutase alpha/beta/alpha" evidence="15">
    <location>
        <begin position="666"/>
        <end position="773"/>
    </location>
</feature>
<dbReference type="AlphaFoldDB" id="A0A4R7JQ93"/>
<dbReference type="Gene3D" id="3.40.120.10">
    <property type="entry name" value="Alpha-D-Glucose-1,6-Bisphosphate, subunit A, domain 3"/>
    <property type="match status" value="3"/>
</dbReference>
<keyword evidence="8" id="KW-0460">Magnesium</keyword>
<comment type="catalytic activity">
    <reaction evidence="1">
        <text>alpha-D-mannose 1-phosphate = D-mannose 6-phosphate</text>
        <dbReference type="Rhea" id="RHEA:11140"/>
        <dbReference type="ChEBI" id="CHEBI:58409"/>
        <dbReference type="ChEBI" id="CHEBI:58735"/>
        <dbReference type="EC" id="5.4.2.8"/>
    </reaction>
</comment>
<feature type="domain" description="Alpha-D-phosphohexomutase alpha/beta/alpha" evidence="14">
    <location>
        <begin position="564"/>
        <end position="661"/>
    </location>
</feature>
<dbReference type="PROSITE" id="PS00710">
    <property type="entry name" value="PGM_PMM"/>
    <property type="match status" value="1"/>
</dbReference>
<keyword evidence="11" id="KW-1133">Transmembrane helix</keyword>
<dbReference type="InterPro" id="IPR036900">
    <property type="entry name" value="A-D-PHexomutase_C_sf"/>
</dbReference>
<dbReference type="CDD" id="cd03089">
    <property type="entry name" value="PMM_PGM"/>
    <property type="match status" value="1"/>
</dbReference>
<proteinExistence type="inferred from homology"/>
<evidence type="ECO:0000256" key="1">
    <source>
        <dbReference type="ARBA" id="ARBA00000586"/>
    </source>
</evidence>
<keyword evidence="7" id="KW-0479">Metal-binding</keyword>
<dbReference type="InterPro" id="IPR005845">
    <property type="entry name" value="A-D-PHexomutase_a/b/a-II"/>
</dbReference>
<evidence type="ECO:0000256" key="10">
    <source>
        <dbReference type="SAM" id="MobiDB-lite"/>
    </source>
</evidence>
<feature type="compositionally biased region" description="Acidic residues" evidence="10">
    <location>
        <begin position="354"/>
        <end position="378"/>
    </location>
</feature>
<dbReference type="EC" id="5.4.2.8" evidence="5"/>
<evidence type="ECO:0000256" key="5">
    <source>
        <dbReference type="ARBA" id="ARBA00012730"/>
    </source>
</evidence>
<dbReference type="SUPFAM" id="SSF53738">
    <property type="entry name" value="Phosphoglucomutase, first 3 domains"/>
    <property type="match status" value="3"/>
</dbReference>
<feature type="domain" description="Alpha-D-phosphohexomutase alpha/beta/alpha" evidence="13">
    <location>
        <begin position="419"/>
        <end position="548"/>
    </location>
</feature>
<organism evidence="16 17">
    <name type="scientific">Halospina denitrificans</name>
    <dbReference type="NCBI Taxonomy" id="332522"/>
    <lineage>
        <taxon>Bacteria</taxon>
        <taxon>Pseudomonadati</taxon>
        <taxon>Pseudomonadota</taxon>
        <taxon>Gammaproteobacteria</taxon>
        <taxon>Halospina</taxon>
    </lineage>
</organism>
<dbReference type="RefSeq" id="WP_133736309.1">
    <property type="nucleotide sequence ID" value="NZ_SOAX01000004.1"/>
</dbReference>
<dbReference type="Pfam" id="PF02878">
    <property type="entry name" value="PGM_PMM_I"/>
    <property type="match status" value="1"/>
</dbReference>
<comment type="pathway">
    <text evidence="3">Nucleotide-sugar biosynthesis; GDP-alpha-D-mannose biosynthesis; alpha-D-mannose 1-phosphate from D-fructose 6-phosphate: step 2/2.</text>
</comment>
<keyword evidence="11" id="KW-0812">Transmembrane</keyword>
<comment type="cofactor">
    <cofactor evidence="2">
        <name>Mg(2+)</name>
        <dbReference type="ChEBI" id="CHEBI:18420"/>
    </cofactor>
</comment>
<dbReference type="GO" id="GO:0005975">
    <property type="term" value="P:carbohydrate metabolic process"/>
    <property type="evidence" value="ECO:0007669"/>
    <property type="project" value="InterPro"/>
</dbReference>
<dbReference type="SUPFAM" id="SSF55957">
    <property type="entry name" value="Phosphoglucomutase, C-terminal domain"/>
    <property type="match status" value="1"/>
</dbReference>
<evidence type="ECO:0000256" key="11">
    <source>
        <dbReference type="SAM" id="Phobius"/>
    </source>
</evidence>
<evidence type="ECO:0000256" key="8">
    <source>
        <dbReference type="ARBA" id="ARBA00022842"/>
    </source>
</evidence>
<evidence type="ECO:0000259" key="13">
    <source>
        <dbReference type="Pfam" id="PF02878"/>
    </source>
</evidence>
<dbReference type="Gene3D" id="3.30.310.50">
    <property type="entry name" value="Alpha-D-phosphohexomutase, C-terminal domain"/>
    <property type="match status" value="1"/>
</dbReference>
<dbReference type="Pfam" id="PF02880">
    <property type="entry name" value="PGM_PMM_III"/>
    <property type="match status" value="1"/>
</dbReference>
<evidence type="ECO:0000313" key="16">
    <source>
        <dbReference type="EMBL" id="TDT40300.1"/>
    </source>
</evidence>
<evidence type="ECO:0000256" key="9">
    <source>
        <dbReference type="ARBA" id="ARBA00023235"/>
    </source>
</evidence>
<evidence type="ECO:0000256" key="4">
    <source>
        <dbReference type="ARBA" id="ARBA00010231"/>
    </source>
</evidence>
<reference evidence="16 17" key="1">
    <citation type="submission" date="2019-03" db="EMBL/GenBank/DDBJ databases">
        <title>Genomic Encyclopedia of Type Strains, Phase IV (KMG-IV): sequencing the most valuable type-strain genomes for metagenomic binning, comparative biology and taxonomic classification.</title>
        <authorList>
            <person name="Goeker M."/>
        </authorList>
    </citation>
    <scope>NUCLEOTIDE SEQUENCE [LARGE SCALE GENOMIC DNA]</scope>
    <source>
        <strain evidence="16 17">DSM 15505</strain>
    </source>
</reference>
<dbReference type="InterPro" id="IPR005843">
    <property type="entry name" value="A-D-PHexomutase_C"/>
</dbReference>
<dbReference type="InterPro" id="IPR016066">
    <property type="entry name" value="A-D-PHexomutase_CS"/>
</dbReference>
<dbReference type="InterPro" id="IPR005844">
    <property type="entry name" value="A-D-PHexomutase_a/b/a-I"/>
</dbReference>